<evidence type="ECO:0000256" key="4">
    <source>
        <dbReference type="ARBA" id="ARBA00023239"/>
    </source>
</evidence>
<dbReference type="Proteomes" id="UP000207598">
    <property type="component" value="Unassembled WGS sequence"/>
</dbReference>
<dbReference type="RefSeq" id="WP_094022548.1">
    <property type="nucleotide sequence ID" value="NZ_FXYF01000012.1"/>
</dbReference>
<organism evidence="6 7">
    <name type="scientific">Maliponia aquimaris</name>
    <dbReference type="NCBI Taxonomy" id="1673631"/>
    <lineage>
        <taxon>Bacteria</taxon>
        <taxon>Pseudomonadati</taxon>
        <taxon>Pseudomonadota</taxon>
        <taxon>Alphaproteobacteria</taxon>
        <taxon>Rhodobacterales</taxon>
        <taxon>Paracoccaceae</taxon>
        <taxon>Maliponia</taxon>
    </lineage>
</organism>
<evidence type="ECO:0000256" key="5">
    <source>
        <dbReference type="ARBA" id="ARBA00023277"/>
    </source>
</evidence>
<evidence type="ECO:0000313" key="6">
    <source>
        <dbReference type="EMBL" id="SMX47844.1"/>
    </source>
</evidence>
<dbReference type="EC" id="4.1.2.21" evidence="6"/>
<sequence>MISWNQAFAANPLIAILRGLTPERAVETASVLFDAGFRIVEVPLNSPRPLESISAIAETFGDRMVVGAGTVLTADAARAVVTAGGRLIVAPNLDAEVGEAARDAGAAWCPGVVTPTEAFLALRLGAAALKVFPAEMVPPPAVAALRAVLPPEATVIVVGGITPDTMAGYRAAGAQGFGLGSALFKPDYDLDMVLGRARQFRAALKEMREP</sequence>
<dbReference type="Gene3D" id="3.20.20.70">
    <property type="entry name" value="Aldolase class I"/>
    <property type="match status" value="1"/>
</dbReference>
<dbReference type="AlphaFoldDB" id="A0A238KYC3"/>
<dbReference type="SUPFAM" id="SSF51569">
    <property type="entry name" value="Aldolase"/>
    <property type="match status" value="1"/>
</dbReference>
<evidence type="ECO:0000256" key="1">
    <source>
        <dbReference type="ARBA" id="ARBA00004761"/>
    </source>
</evidence>
<comment type="subunit">
    <text evidence="3">Homotrimer.</text>
</comment>
<dbReference type="CDD" id="cd00452">
    <property type="entry name" value="KDPG_aldolase"/>
    <property type="match status" value="1"/>
</dbReference>
<protein>
    <submittedName>
        <fullName evidence="6">2-dehydro-3-deoxy-6-phosphogalactonate aldolase</fullName>
        <ecNumber evidence="6">4.1.2.21</ecNumber>
    </submittedName>
</protein>
<name>A0A238KYC3_9RHOB</name>
<dbReference type="InterPro" id="IPR000887">
    <property type="entry name" value="Aldlse_KDPG_KHG"/>
</dbReference>
<keyword evidence="7" id="KW-1185">Reference proteome</keyword>
<gene>
    <name evidence="6" type="primary">dgoA_2</name>
    <name evidence="6" type="ORF">MAA8898_03774</name>
</gene>
<dbReference type="NCBIfam" id="NF006600">
    <property type="entry name" value="PRK09140.1"/>
    <property type="match status" value="1"/>
</dbReference>
<evidence type="ECO:0000256" key="3">
    <source>
        <dbReference type="ARBA" id="ARBA00011233"/>
    </source>
</evidence>
<dbReference type="GO" id="GO:0008674">
    <property type="term" value="F:2-dehydro-3-deoxy-6-phosphogalactonate aldolase activity"/>
    <property type="evidence" value="ECO:0007669"/>
    <property type="project" value="UniProtKB-EC"/>
</dbReference>
<dbReference type="OrthoDB" id="7204076at2"/>
<comment type="pathway">
    <text evidence="1">Carbohydrate acid metabolism.</text>
</comment>
<proteinExistence type="inferred from homology"/>
<dbReference type="Pfam" id="PF01081">
    <property type="entry name" value="Aldolase"/>
    <property type="match status" value="1"/>
</dbReference>
<comment type="similarity">
    <text evidence="2">Belongs to the KHG/KDPG aldolase family.</text>
</comment>
<dbReference type="PANTHER" id="PTHR30246:SF1">
    <property type="entry name" value="2-DEHYDRO-3-DEOXY-6-PHOSPHOGALACTONATE ALDOLASE-RELATED"/>
    <property type="match status" value="1"/>
</dbReference>
<keyword evidence="5" id="KW-0119">Carbohydrate metabolism</keyword>
<dbReference type="PANTHER" id="PTHR30246">
    <property type="entry name" value="2-KETO-3-DEOXY-6-PHOSPHOGLUCONATE ALDOLASE"/>
    <property type="match status" value="1"/>
</dbReference>
<accession>A0A238KYC3</accession>
<dbReference type="EMBL" id="FXYF01000012">
    <property type="protein sequence ID" value="SMX47844.1"/>
    <property type="molecule type" value="Genomic_DNA"/>
</dbReference>
<reference evidence="6 7" key="1">
    <citation type="submission" date="2017-05" db="EMBL/GenBank/DDBJ databases">
        <authorList>
            <person name="Song R."/>
            <person name="Chenine A.L."/>
            <person name="Ruprecht R.M."/>
        </authorList>
    </citation>
    <scope>NUCLEOTIDE SEQUENCE [LARGE SCALE GENOMIC DNA]</scope>
    <source>
        <strain evidence="6 7">CECT 8898</strain>
    </source>
</reference>
<keyword evidence="4 6" id="KW-0456">Lyase</keyword>
<evidence type="ECO:0000256" key="2">
    <source>
        <dbReference type="ARBA" id="ARBA00006906"/>
    </source>
</evidence>
<dbReference type="InterPro" id="IPR013785">
    <property type="entry name" value="Aldolase_TIM"/>
</dbReference>
<evidence type="ECO:0000313" key="7">
    <source>
        <dbReference type="Proteomes" id="UP000207598"/>
    </source>
</evidence>